<sequence length="211" mass="24831">MAVQHYESKDIMPMVLSVLTIAVFNLTHVAFKVAIEKEFPDIKGLISTDILDKPALEMLETMPENEWSKLISECIHSIENSITTLAFYYDQDWHQEFKKTKPIDMSIDFLKKIGFYRNDDEFENHWDELENITRFCSYVFYLLCKIILSGRIDFDVYYEGYDIDFARLYMEDLAVLANGNQQDVLVLSNLGFEMLDYYVRLVQLESRDGLH</sequence>
<accession>A0A1H4AZQ6</accession>
<proteinExistence type="predicted"/>
<keyword evidence="1" id="KW-0812">Transmembrane</keyword>
<dbReference type="RefSeq" id="WP_090555809.1">
    <property type="nucleotide sequence ID" value="NZ_FNRA01000003.1"/>
</dbReference>
<protein>
    <submittedName>
        <fullName evidence="2">Uncharacterized protein</fullName>
    </submittedName>
</protein>
<dbReference type="OrthoDB" id="776489at2"/>
<gene>
    <name evidence="2" type="ORF">SAMN05443550_103152</name>
</gene>
<keyword evidence="1" id="KW-0472">Membrane</keyword>
<name>A0A1H4AZQ6_9SPHI</name>
<dbReference type="EMBL" id="FNRA01000003">
    <property type="protein sequence ID" value="SEA41403.1"/>
    <property type="molecule type" value="Genomic_DNA"/>
</dbReference>
<evidence type="ECO:0000256" key="1">
    <source>
        <dbReference type="SAM" id="Phobius"/>
    </source>
</evidence>
<organism evidence="2 3">
    <name type="scientific">Pedobacter hartonius</name>
    <dbReference type="NCBI Taxonomy" id="425514"/>
    <lineage>
        <taxon>Bacteria</taxon>
        <taxon>Pseudomonadati</taxon>
        <taxon>Bacteroidota</taxon>
        <taxon>Sphingobacteriia</taxon>
        <taxon>Sphingobacteriales</taxon>
        <taxon>Sphingobacteriaceae</taxon>
        <taxon>Pedobacter</taxon>
    </lineage>
</organism>
<keyword evidence="3" id="KW-1185">Reference proteome</keyword>
<evidence type="ECO:0000313" key="3">
    <source>
        <dbReference type="Proteomes" id="UP000198850"/>
    </source>
</evidence>
<dbReference type="AlphaFoldDB" id="A0A1H4AZQ6"/>
<feature type="transmembrane region" description="Helical" evidence="1">
    <location>
        <begin position="12"/>
        <end position="35"/>
    </location>
</feature>
<reference evidence="2 3" key="1">
    <citation type="submission" date="2016-10" db="EMBL/GenBank/DDBJ databases">
        <authorList>
            <person name="de Groot N.N."/>
        </authorList>
    </citation>
    <scope>NUCLEOTIDE SEQUENCE [LARGE SCALE GENOMIC DNA]</scope>
    <source>
        <strain evidence="2 3">DSM 19033</strain>
    </source>
</reference>
<evidence type="ECO:0000313" key="2">
    <source>
        <dbReference type="EMBL" id="SEA41403.1"/>
    </source>
</evidence>
<keyword evidence="1" id="KW-1133">Transmembrane helix</keyword>
<dbReference type="Proteomes" id="UP000198850">
    <property type="component" value="Unassembled WGS sequence"/>
</dbReference>